<evidence type="ECO:0000256" key="1">
    <source>
        <dbReference type="SAM" id="MobiDB-lite"/>
    </source>
</evidence>
<gene>
    <name evidence="2" type="ORF">DC20_17935</name>
</gene>
<evidence type="ECO:0000313" key="3">
    <source>
        <dbReference type="Proteomes" id="UP000061382"/>
    </source>
</evidence>
<dbReference type="AlphaFoldDB" id="A0A0P0CLI4"/>
<dbReference type="PATRIC" id="fig|512763.3.peg.3943"/>
<sequence>MEENNKKEQDPNPTQGKKSEADPHATYNPDSEELRNSVSSSTYDAGSSGNTGHEGFLSRKDEDDLKSRTDEPENR</sequence>
<protein>
    <submittedName>
        <fullName evidence="2">Uncharacterized protein</fullName>
    </submittedName>
</protein>
<keyword evidence="3" id="KW-1185">Reference proteome</keyword>
<feature type="compositionally biased region" description="Polar residues" evidence="1">
    <location>
        <begin position="36"/>
        <end position="51"/>
    </location>
</feature>
<accession>A0A0P0CLI4</accession>
<organism evidence="2 3">
    <name type="scientific">Rufibacter tibetensis</name>
    <dbReference type="NCBI Taxonomy" id="512763"/>
    <lineage>
        <taxon>Bacteria</taxon>
        <taxon>Pseudomonadati</taxon>
        <taxon>Bacteroidota</taxon>
        <taxon>Cytophagia</taxon>
        <taxon>Cytophagales</taxon>
        <taxon>Hymenobacteraceae</taxon>
        <taxon>Rufibacter</taxon>
    </lineage>
</organism>
<reference evidence="2 3" key="1">
    <citation type="submission" date="2015-08" db="EMBL/GenBank/DDBJ databases">
        <title>Complete genome sequence of Rufibacter tibetensis strain 1351t, a radiation-resistant bacterium from tibet plateau.</title>
        <authorList>
            <person name="Dai J."/>
        </authorList>
    </citation>
    <scope>NUCLEOTIDE SEQUENCE [LARGE SCALE GENOMIC DNA]</scope>
    <source>
        <strain evidence="2 3">1351</strain>
    </source>
</reference>
<dbReference type="Proteomes" id="UP000061382">
    <property type="component" value="Chromosome"/>
</dbReference>
<name>A0A0P0CLI4_9BACT</name>
<dbReference type="KEGG" id="rti:DC20_17935"/>
<feature type="region of interest" description="Disordered" evidence="1">
    <location>
        <begin position="1"/>
        <end position="75"/>
    </location>
</feature>
<dbReference type="OrthoDB" id="894167at2"/>
<evidence type="ECO:0000313" key="2">
    <source>
        <dbReference type="EMBL" id="ALJ00506.1"/>
    </source>
</evidence>
<dbReference type="RefSeq" id="WP_062545088.1">
    <property type="nucleotide sequence ID" value="NZ_CP012643.1"/>
</dbReference>
<dbReference type="EMBL" id="CP012643">
    <property type="protein sequence ID" value="ALJ00506.1"/>
    <property type="molecule type" value="Genomic_DNA"/>
</dbReference>
<proteinExistence type="predicted"/>
<feature type="compositionally biased region" description="Basic and acidic residues" evidence="1">
    <location>
        <begin position="56"/>
        <end position="75"/>
    </location>
</feature>
<feature type="compositionally biased region" description="Basic and acidic residues" evidence="1">
    <location>
        <begin position="1"/>
        <end position="10"/>
    </location>
</feature>